<evidence type="ECO:0000313" key="1">
    <source>
        <dbReference type="EMBL" id="NMF03104.1"/>
    </source>
</evidence>
<accession>A0A848D509</accession>
<dbReference type="Proteomes" id="UP000583419">
    <property type="component" value="Unassembled WGS sequence"/>
</dbReference>
<proteinExistence type="predicted"/>
<evidence type="ECO:0000313" key="2">
    <source>
        <dbReference type="Proteomes" id="UP000583419"/>
    </source>
</evidence>
<name>A0A848D509_9BIFI</name>
<dbReference type="EMBL" id="JABAGJ010000013">
    <property type="protein sequence ID" value="NMF03104.1"/>
    <property type="molecule type" value="Genomic_DNA"/>
</dbReference>
<dbReference type="AlphaFoldDB" id="A0A848D509"/>
<reference evidence="1 2" key="1">
    <citation type="submission" date="2020-04" db="EMBL/GenBank/DDBJ databases">
        <authorList>
            <person name="Hitch T.C.A."/>
            <person name="Wylensek D."/>
            <person name="Clavel T."/>
        </authorList>
    </citation>
    <scope>NUCLEOTIDE SEQUENCE [LARGE SCALE GENOMIC DNA]</scope>
    <source>
        <strain evidence="1 2">WCA-130-P53-4B</strain>
    </source>
</reference>
<gene>
    <name evidence="1" type="ORF">HF843_08030</name>
</gene>
<organism evidence="1 2">
    <name type="scientific">Bifidobacterium boum</name>
    <dbReference type="NCBI Taxonomy" id="78343"/>
    <lineage>
        <taxon>Bacteria</taxon>
        <taxon>Bacillati</taxon>
        <taxon>Actinomycetota</taxon>
        <taxon>Actinomycetes</taxon>
        <taxon>Bifidobacteriales</taxon>
        <taxon>Bifidobacteriaceae</taxon>
        <taxon>Bifidobacterium</taxon>
    </lineage>
</organism>
<comment type="caution">
    <text evidence="1">The sequence shown here is derived from an EMBL/GenBank/DDBJ whole genome shotgun (WGS) entry which is preliminary data.</text>
</comment>
<dbReference type="RefSeq" id="WP_168974122.1">
    <property type="nucleotide sequence ID" value="NZ_JABAGJ010000013.1"/>
</dbReference>
<sequence length="72" mass="8124">MRKKSEQLVSGGRFGDVLRFLGGAGAGSGFSKAWNIKDLRLLTVLRDGYWFSKNRGKVPWGRDIQTFFSISR</sequence>
<protein>
    <submittedName>
        <fullName evidence="1">Uncharacterized protein</fullName>
    </submittedName>
</protein>